<sequence>MATLGNTFVDLIDIYKQTDPNGSTATIIELLKQQNPILDDAIAMECNKGSEHLHTIRTGLPSVSWGALYQGITQSKAKQQQVTDTTGYLEALATIDERVLSLSKNEAGVRLNEAMAFMESMNQEAASGLFYHDTASTPEKFKGLSSRFNTIGGGGAGEQVIDAGGTGSDNTSIWFVTWGDRHCHLLYPQGTKAGLQRDDMGRQRVLDENNNPYYVKEEKFTWHLGLAVKDWRYVSRVANIDVSQMQAGNVKLYDFMRKAYYKLQSRIRRGDAAGGRQVIYCNRDVLEALDALATNAGAGDNFVRLKDSELEGQEVLTYRGIPIRETDALLNTEARVLSA</sequence>
<dbReference type="Pfam" id="PF20911">
    <property type="entry name" value="GP7"/>
    <property type="match status" value="1"/>
</dbReference>
<evidence type="ECO:0000313" key="1">
    <source>
        <dbReference type="EMBL" id="KLN61886.1"/>
    </source>
</evidence>
<organism evidence="1 2">
    <name type="scientific">Kiloniella spongiae</name>
    <dbReference type="NCBI Taxonomy" id="1489064"/>
    <lineage>
        <taxon>Bacteria</taxon>
        <taxon>Pseudomonadati</taxon>
        <taxon>Pseudomonadota</taxon>
        <taxon>Alphaproteobacteria</taxon>
        <taxon>Rhodospirillales</taxon>
        <taxon>Kiloniellaceae</taxon>
        <taxon>Kiloniella</taxon>
    </lineage>
</organism>
<dbReference type="PATRIC" id="fig|1489064.4.peg.2487"/>
<evidence type="ECO:0000313" key="2">
    <source>
        <dbReference type="Proteomes" id="UP000035444"/>
    </source>
</evidence>
<evidence type="ECO:0008006" key="3">
    <source>
        <dbReference type="Google" id="ProtNLM"/>
    </source>
</evidence>
<keyword evidence="2" id="KW-1185">Reference proteome</keyword>
<dbReference type="STRING" id="1489064.WH96_06315"/>
<dbReference type="EMBL" id="LAQL01000003">
    <property type="protein sequence ID" value="KLN61886.1"/>
    <property type="molecule type" value="Genomic_DNA"/>
</dbReference>
<dbReference type="InterPro" id="IPR048813">
    <property type="entry name" value="GP7-like"/>
</dbReference>
<dbReference type="Proteomes" id="UP000035444">
    <property type="component" value="Unassembled WGS sequence"/>
</dbReference>
<dbReference type="NCBIfam" id="NF045672">
    <property type="entry name" value="MCP_gp7_epsi_15"/>
    <property type="match status" value="1"/>
</dbReference>
<proteinExistence type="predicted"/>
<gene>
    <name evidence="1" type="ORF">WH96_06315</name>
</gene>
<dbReference type="OrthoDB" id="1630256at2"/>
<dbReference type="RefSeq" id="WP_047763223.1">
    <property type="nucleotide sequence ID" value="NZ_LAQL01000003.1"/>
</dbReference>
<comment type="caution">
    <text evidence="1">The sequence shown here is derived from an EMBL/GenBank/DDBJ whole genome shotgun (WGS) entry which is preliminary data.</text>
</comment>
<reference evidence="1 2" key="1">
    <citation type="submission" date="2015-03" db="EMBL/GenBank/DDBJ databases">
        <title>Genome Sequence of Kiloniella spongiae MEBiC09566, isolated from a marine sponge.</title>
        <authorList>
            <person name="Shao Z."/>
            <person name="Wang L."/>
            <person name="Li X."/>
        </authorList>
    </citation>
    <scope>NUCLEOTIDE SEQUENCE [LARGE SCALE GENOMIC DNA]</scope>
    <source>
        <strain evidence="1 2">MEBiC09566</strain>
    </source>
</reference>
<name>A0A0H2MI56_9PROT</name>
<protein>
    <recommendedName>
        <fullName evidence="3">Major capsid protein</fullName>
    </recommendedName>
</protein>
<accession>A0A0H2MI56</accession>
<dbReference type="AlphaFoldDB" id="A0A0H2MI56"/>